<comment type="caution">
    <text evidence="4">The sequence shown here is derived from an EMBL/GenBank/DDBJ whole genome shotgun (WGS) entry which is preliminary data.</text>
</comment>
<name>A0A844H3T0_9RHOB</name>
<dbReference type="Proteomes" id="UP000442533">
    <property type="component" value="Unassembled WGS sequence"/>
</dbReference>
<feature type="transmembrane region" description="Helical" evidence="2">
    <location>
        <begin position="105"/>
        <end position="125"/>
    </location>
</feature>
<dbReference type="AlphaFoldDB" id="A0A844H3T0"/>
<dbReference type="GO" id="GO:0006629">
    <property type="term" value="P:lipid metabolic process"/>
    <property type="evidence" value="ECO:0007669"/>
    <property type="project" value="UniProtKB-KW"/>
</dbReference>
<protein>
    <recommendedName>
        <fullName evidence="3">PNPLA domain-containing protein</fullName>
    </recommendedName>
</protein>
<gene>
    <name evidence="4" type="ORF">GL279_01085</name>
</gene>
<keyword evidence="2" id="KW-1133">Transmembrane helix</keyword>
<feature type="transmembrane region" description="Helical" evidence="2">
    <location>
        <begin position="37"/>
        <end position="63"/>
    </location>
</feature>
<evidence type="ECO:0000259" key="3">
    <source>
        <dbReference type="Pfam" id="PF01734"/>
    </source>
</evidence>
<dbReference type="RefSeq" id="WP_155062745.1">
    <property type="nucleotide sequence ID" value="NZ_WMIF01000001.1"/>
</dbReference>
<organism evidence="4 5">
    <name type="scientific">Paracoccus limosus</name>
    <dbReference type="NCBI Taxonomy" id="913252"/>
    <lineage>
        <taxon>Bacteria</taxon>
        <taxon>Pseudomonadati</taxon>
        <taxon>Pseudomonadota</taxon>
        <taxon>Alphaproteobacteria</taxon>
        <taxon>Rhodobacterales</taxon>
        <taxon>Paracoccaceae</taxon>
        <taxon>Paracoccus</taxon>
    </lineage>
</organism>
<evidence type="ECO:0000256" key="2">
    <source>
        <dbReference type="SAM" id="Phobius"/>
    </source>
</evidence>
<reference evidence="4 5" key="1">
    <citation type="submission" date="2019-11" db="EMBL/GenBank/DDBJ databases">
        <authorList>
            <person name="Dong K."/>
        </authorList>
    </citation>
    <scope>NUCLEOTIDE SEQUENCE [LARGE SCALE GENOMIC DNA]</scope>
    <source>
        <strain evidence="4 5">JCM 17370</strain>
    </source>
</reference>
<dbReference type="InterPro" id="IPR002641">
    <property type="entry name" value="PNPLA_dom"/>
</dbReference>
<feature type="transmembrane region" description="Helical" evidence="2">
    <location>
        <begin position="302"/>
        <end position="324"/>
    </location>
</feature>
<feature type="transmembrane region" description="Helical" evidence="2">
    <location>
        <begin position="448"/>
        <end position="469"/>
    </location>
</feature>
<dbReference type="OrthoDB" id="8394677at2"/>
<dbReference type="SUPFAM" id="SSF52151">
    <property type="entry name" value="FabD/lysophospholipase-like"/>
    <property type="match status" value="1"/>
</dbReference>
<keyword evidence="5" id="KW-1185">Reference proteome</keyword>
<feature type="transmembrane region" description="Helical" evidence="2">
    <location>
        <begin position="137"/>
        <end position="154"/>
    </location>
</feature>
<feature type="transmembrane region" description="Helical" evidence="2">
    <location>
        <begin position="75"/>
        <end position="93"/>
    </location>
</feature>
<evidence type="ECO:0000313" key="5">
    <source>
        <dbReference type="Proteomes" id="UP000442533"/>
    </source>
</evidence>
<evidence type="ECO:0000256" key="1">
    <source>
        <dbReference type="ARBA" id="ARBA00023098"/>
    </source>
</evidence>
<dbReference type="Gene3D" id="3.40.1090.10">
    <property type="entry name" value="Cytosolic phospholipase A2 catalytic domain"/>
    <property type="match status" value="1"/>
</dbReference>
<feature type="domain" description="PNPLA" evidence="3">
    <location>
        <begin position="517"/>
        <end position="781"/>
    </location>
</feature>
<feature type="transmembrane region" description="Helical" evidence="2">
    <location>
        <begin position="236"/>
        <end position="256"/>
    </location>
</feature>
<keyword evidence="2" id="KW-0812">Transmembrane</keyword>
<dbReference type="Pfam" id="PF01734">
    <property type="entry name" value="Patatin"/>
    <property type="match status" value="1"/>
</dbReference>
<keyword evidence="2" id="KW-0472">Membrane</keyword>
<keyword evidence="1" id="KW-0443">Lipid metabolism</keyword>
<evidence type="ECO:0000313" key="4">
    <source>
        <dbReference type="EMBL" id="MTH33187.1"/>
    </source>
</evidence>
<proteinExistence type="predicted"/>
<dbReference type="EMBL" id="WMIF01000001">
    <property type="protein sequence ID" value="MTH33187.1"/>
    <property type="molecule type" value="Genomic_DNA"/>
</dbReference>
<dbReference type="InterPro" id="IPR016035">
    <property type="entry name" value="Acyl_Trfase/lysoPLipase"/>
</dbReference>
<accession>A0A844H3T0</accession>
<sequence>MFSAPAPVGARFVKRLVRGWRRLDARFNRPAPRGRRWFWALLLPAGVVWYMPLLALLSVIGMALGPAPRMGGPQILLLLLGVAGLALVHLRAMRDGAPGADRLGRLCAGYLMVLLALAAVLVALAGAEAFGDPGLQLHVGAAIVLAVTLGLALAGRLSRRMLGTVPPGALAATLAEVDLFSPRERYTQVDGIVLPTAALVALTRYGDRILLPAALLMLFLDEPARDVLGRGWQGELWLLGVISLLTWALMTLGLIHERLLELLETVGRIFFVGPQRLVSWLVIALAGLRLMQLHYVNYLFDGGASVLVVYVLLAYVTACFYGFWSDLLLARRMLPLLAGGEGGGRYHYRVCLDPATPDTGADPAAVGTVRPASSVMTEGRSLALHGAGRFKIEGLHSPDYAQREGIERRALAFLTAQQLSCRLRTAAEESDGTTSLALVRDVQRAAMIYPPLMAILAFVILGVPAYVGIVDTIQPAALEIRPAPSGGSYDLAAALEGREHPASSCEPPAPGQPRIALALSGGGTRAAMHGYAVLRGLAADGQICNLVAVSGVSGGAAALGYFAVHQGALRTPRLDAKAWDAFGKAMTDPFIDDVLAAQSSLRVSYGRFSWRNDVCGETPRPYARVEGWFPPARTRSGTILAEDFVCTFGAGTLDQLPFAAIFNAALLGSFDTGTTRCPDAGGPLAARARRCDASLDGGLAGKRLALTNLPLLGSGEKAGPGGQANWLLTLNQPGISAARAAAVSSNFPPVFPDTAIDVTADGRNGRRYWVTDGGVIENRGLPTLLLALNDAASAPGFTLAGPLHVIVADASALGGGYAESRGFRSLTSAGSQLALALETRLADALVEKLRQQGEPVYFHRLAMPPTLVSVIGTHWRLPGRVVIGDPQRDGPGLLGSLRRAMRGGNGGRHAPDSVALRGPEVAALVECLYSANTEGISGLEPAKTAAALAIMARKGDDWSNGAAWRNLHGLLGGNPEAGLCGGLGPPRDRGR</sequence>